<gene>
    <name evidence="1" type="ORF">HMPREF1863_00583</name>
</gene>
<proteinExistence type="predicted"/>
<evidence type="ECO:0000313" key="2">
    <source>
        <dbReference type="Proteomes" id="UP000070442"/>
    </source>
</evidence>
<dbReference type="Proteomes" id="UP000070442">
    <property type="component" value="Unassembled WGS sequence"/>
</dbReference>
<dbReference type="EMBL" id="LSDG01000019">
    <property type="protein sequence ID" value="KXB67393.1"/>
    <property type="molecule type" value="Genomic_DNA"/>
</dbReference>
<sequence length="61" mass="7233">MKKLKFVAERMIFSPINRKTEKYILLNIRHKDLAVYTALYCIKAIETAVASSCLFLRKYYN</sequence>
<keyword evidence="2" id="KW-1185">Reference proteome</keyword>
<accession>A0A134AI33</accession>
<dbReference type="RefSeq" id="WP_198142703.1">
    <property type="nucleotide sequence ID" value="NZ_KQ960171.1"/>
</dbReference>
<organism evidence="1 2">
    <name type="scientific">Aedoeadaptatus coxii</name>
    <dbReference type="NCBI Taxonomy" id="755172"/>
    <lineage>
        <taxon>Bacteria</taxon>
        <taxon>Bacillati</taxon>
        <taxon>Bacillota</taxon>
        <taxon>Tissierellia</taxon>
        <taxon>Tissierellales</taxon>
        <taxon>Peptoniphilaceae</taxon>
        <taxon>Aedoeadaptatus</taxon>
    </lineage>
</organism>
<evidence type="ECO:0000313" key="1">
    <source>
        <dbReference type="EMBL" id="KXB67393.1"/>
    </source>
</evidence>
<name>A0A134AI33_9FIRM</name>
<comment type="caution">
    <text evidence="1">The sequence shown here is derived from an EMBL/GenBank/DDBJ whole genome shotgun (WGS) entry which is preliminary data.</text>
</comment>
<reference evidence="2" key="1">
    <citation type="submission" date="2016-01" db="EMBL/GenBank/DDBJ databases">
        <authorList>
            <person name="Mitreva M."/>
            <person name="Pepin K.H."/>
            <person name="Mihindukulasuriya K.A."/>
            <person name="Fulton R."/>
            <person name="Fronick C."/>
            <person name="O'Laughlin M."/>
            <person name="Miner T."/>
            <person name="Herter B."/>
            <person name="Rosa B.A."/>
            <person name="Cordes M."/>
            <person name="Tomlinson C."/>
            <person name="Wollam A."/>
            <person name="Palsikar V.B."/>
            <person name="Mardis E.R."/>
            <person name="Wilson R.K."/>
        </authorList>
    </citation>
    <scope>NUCLEOTIDE SEQUENCE [LARGE SCALE GENOMIC DNA]</scope>
    <source>
        <strain evidence="2">DNF00729</strain>
    </source>
</reference>
<dbReference type="AlphaFoldDB" id="A0A134AI33"/>
<protein>
    <submittedName>
        <fullName evidence="1">Uncharacterized protein</fullName>
    </submittedName>
</protein>
<dbReference type="PATRIC" id="fig|755172.3.peg.556"/>
<dbReference type="STRING" id="755172.HMPREF1863_00583"/>